<dbReference type="EMBL" id="LYOS01000002">
    <property type="protein sequence ID" value="OFV68057.1"/>
    <property type="molecule type" value="Genomic_DNA"/>
</dbReference>
<proteinExistence type="predicted"/>
<dbReference type="Pfam" id="PF01261">
    <property type="entry name" value="AP_endonuc_2"/>
    <property type="match status" value="1"/>
</dbReference>
<dbReference type="AlphaFoldDB" id="A0A1F2P9Q5"/>
<dbReference type="GO" id="GO:0016853">
    <property type="term" value="F:isomerase activity"/>
    <property type="evidence" value="ECO:0007669"/>
    <property type="project" value="UniProtKB-KW"/>
</dbReference>
<keyword evidence="3" id="KW-1185">Reference proteome</keyword>
<dbReference type="GO" id="GO:0008833">
    <property type="term" value="F:deoxyribonuclease IV (phage-T4-induced) activity"/>
    <property type="evidence" value="ECO:0007669"/>
    <property type="project" value="UniProtKB-EC"/>
</dbReference>
<dbReference type="PANTHER" id="PTHR12110:SF21">
    <property type="entry name" value="XYLOSE ISOMERASE-LIKE TIM BARREL DOMAIN-CONTAINING PROTEIN"/>
    <property type="match status" value="1"/>
</dbReference>
<feature type="domain" description="Xylose isomerase-like TIM barrel" evidence="1">
    <location>
        <begin position="22"/>
        <end position="250"/>
    </location>
</feature>
<dbReference type="Gene3D" id="3.20.20.150">
    <property type="entry name" value="Divalent-metal-dependent TIM barrel enzymes"/>
    <property type="match status" value="1"/>
</dbReference>
<protein>
    <submittedName>
        <fullName evidence="2">Xylose isomerase</fullName>
        <ecNumber evidence="2">3.1.21.2</ecNumber>
    </submittedName>
</protein>
<dbReference type="SUPFAM" id="SSF51658">
    <property type="entry name" value="Xylose isomerase-like"/>
    <property type="match status" value="1"/>
</dbReference>
<dbReference type="InterPro" id="IPR050312">
    <property type="entry name" value="IolE/XylAMocC-like"/>
</dbReference>
<comment type="caution">
    <text evidence="2">The sequence shown here is derived from an EMBL/GenBank/DDBJ whole genome shotgun (WGS) entry which is preliminary data.</text>
</comment>
<evidence type="ECO:0000313" key="3">
    <source>
        <dbReference type="Proteomes" id="UP000186940"/>
    </source>
</evidence>
<name>A0A1F2P9Q5_9EURY</name>
<dbReference type="EC" id="3.1.21.2" evidence="2"/>
<dbReference type="Proteomes" id="UP000186940">
    <property type="component" value="Unassembled WGS sequence"/>
</dbReference>
<evidence type="ECO:0000259" key="1">
    <source>
        <dbReference type="Pfam" id="PF01261"/>
    </source>
</evidence>
<keyword evidence="2" id="KW-0378">Hydrolase</keyword>
<reference evidence="2" key="1">
    <citation type="submission" date="2016-05" db="EMBL/GenBank/DDBJ databases">
        <title>Microbial consortia oxidize butane by reversing methanogenesis.</title>
        <authorList>
            <person name="Laso-Perez R."/>
            <person name="Richter M."/>
            <person name="Wegener G."/>
            <person name="Musat F."/>
        </authorList>
    </citation>
    <scope>NUCLEOTIDE SEQUENCE [LARGE SCALE GENOMIC DNA]</scope>
    <source>
        <strain evidence="2">BOX2</strain>
    </source>
</reference>
<evidence type="ECO:0000313" key="2">
    <source>
        <dbReference type="EMBL" id="OFV68057.1"/>
    </source>
</evidence>
<accession>A0A1F2P9Q5</accession>
<organism evidence="2 3">
    <name type="scientific">Candidatus Syntropharchaeum caldarium</name>
    <dbReference type="NCBI Taxonomy" id="1838285"/>
    <lineage>
        <taxon>Archaea</taxon>
        <taxon>Methanobacteriati</taxon>
        <taxon>Methanobacteriota</taxon>
        <taxon>Stenosarchaea group</taxon>
        <taxon>Methanomicrobia</taxon>
        <taxon>Methanosarcinales</taxon>
        <taxon>ANME-2 cluster</taxon>
        <taxon>Candidatus Syntropharchaeum</taxon>
    </lineage>
</organism>
<keyword evidence="2" id="KW-0413">Isomerase</keyword>
<dbReference type="PANTHER" id="PTHR12110">
    <property type="entry name" value="HYDROXYPYRUVATE ISOMERASE"/>
    <property type="match status" value="1"/>
</dbReference>
<dbReference type="InterPro" id="IPR013022">
    <property type="entry name" value="Xyl_isomerase-like_TIM-brl"/>
</dbReference>
<dbReference type="InterPro" id="IPR036237">
    <property type="entry name" value="Xyl_isomerase-like_sf"/>
</dbReference>
<dbReference type="STRING" id="1838285.SCAL_000697"/>
<sequence length="256" mass="28805">MSEIGFSSLLVTSDPFEWVWKLEDVGFEVWEVVDEGKHRVEGIRDGIKEVYETTNLKITSHAPFSDLNIASVNYPIWSESIRQIKHCIDLMSEFIEFITVHPGALSPLGMQIPDKVREQVIAGFTEISDHAAEYGIRVGLENMIDIEMLLARTPEEVLGIIENVGRDNLGITWDVGHSNTTGTIDGFIEILDKISHVHIHDNHGRKDEHLPVGAGTIDWEYVMRKLEGFDGKIIIEARSLQDGQEGLNYLQNITGI</sequence>
<gene>
    <name evidence="2" type="ORF">SCAL_000697</name>
</gene>